<dbReference type="Pfam" id="PF08238">
    <property type="entry name" value="Sel1"/>
    <property type="match status" value="6"/>
</dbReference>
<dbReference type="InterPro" id="IPR011990">
    <property type="entry name" value="TPR-like_helical_dom_sf"/>
</dbReference>
<dbReference type="PANTHER" id="PTHR11102">
    <property type="entry name" value="SEL-1-LIKE PROTEIN"/>
    <property type="match status" value="1"/>
</dbReference>
<dbReference type="Gene3D" id="1.25.40.10">
    <property type="entry name" value="Tetratricopeptide repeat domain"/>
    <property type="match status" value="3"/>
</dbReference>
<evidence type="ECO:0000256" key="1">
    <source>
        <dbReference type="ARBA" id="ARBA00001526"/>
    </source>
</evidence>
<evidence type="ECO:0000256" key="3">
    <source>
        <dbReference type="ARBA" id="ARBA00023157"/>
    </source>
</evidence>
<sequence>MQSIKKLIILITLSIIILNAQELKKSKYDINKCIKITYTKEDIKKYKKLIEEGEIEGYSCAGIYYARQGNFDEAINYFNKGKEKGSIESYAQLGSLYSSFLHDYKKAVKNYKVAANAGHGKAAHNLGVYYYKNFKYDEAYKWFMKSYETGDLNSLLSIGLMYIDQKKYNEAIETFKKVGELGEPRGYYELGTFYQLNKDMQDKEKGIKYYKKCYEMEYGLCAAAIGEYYEEDKKDYKKAEEWYKKGFALKNEGSINRLGFMYLEDLNNPKKAIYWFKEGYNKINCKSCIEIIAKTYIMNFKDYSNAIKWYKIDYKENKTPEAVYNLGLLYEYSKNKEKAIKWYQEASKYKEIKTLAEKKLKELGVSYE</sequence>
<feature type="repeat" description="TPR" evidence="5">
    <location>
        <begin position="320"/>
        <end position="353"/>
    </location>
</feature>
<gene>
    <name evidence="6" type="ORF">AMOL_1476</name>
</gene>
<dbReference type="PANTHER" id="PTHR11102:SF160">
    <property type="entry name" value="ERAD-ASSOCIATED E3 UBIQUITIN-PROTEIN LIGASE COMPONENT HRD3"/>
    <property type="match status" value="1"/>
</dbReference>
<dbReference type="SMART" id="SM00671">
    <property type="entry name" value="SEL1"/>
    <property type="match status" value="8"/>
</dbReference>
<evidence type="ECO:0000256" key="2">
    <source>
        <dbReference type="ARBA" id="ARBA00012865"/>
    </source>
</evidence>
<dbReference type="Pfam" id="PF12895">
    <property type="entry name" value="ANAPC3"/>
    <property type="match status" value="1"/>
</dbReference>
<dbReference type="RefSeq" id="WP_118909325.1">
    <property type="nucleotide sequence ID" value="NZ_CP032098.1"/>
</dbReference>
<keyword evidence="5" id="KW-0802">TPR repeat</keyword>
<keyword evidence="4" id="KW-0046">Antibiotic resistance</keyword>
<dbReference type="EC" id="3.5.2.6" evidence="2"/>
<dbReference type="SMART" id="SM00028">
    <property type="entry name" value="TPR"/>
    <property type="match status" value="4"/>
</dbReference>
<dbReference type="InterPro" id="IPR019734">
    <property type="entry name" value="TPR_rpt"/>
</dbReference>
<dbReference type="GO" id="GO:0046677">
    <property type="term" value="P:response to antibiotic"/>
    <property type="evidence" value="ECO:0007669"/>
    <property type="project" value="UniProtKB-KW"/>
</dbReference>
<dbReference type="GO" id="GO:0008800">
    <property type="term" value="F:beta-lactamase activity"/>
    <property type="evidence" value="ECO:0007669"/>
    <property type="project" value="UniProtKB-EC"/>
</dbReference>
<evidence type="ECO:0000256" key="4">
    <source>
        <dbReference type="ARBA" id="ARBA00023251"/>
    </source>
</evidence>
<dbReference type="EMBL" id="CP032098">
    <property type="protein sequence ID" value="AXX92446.1"/>
    <property type="molecule type" value="Genomic_DNA"/>
</dbReference>
<name>A0AB33GKV9_9BACT</name>
<dbReference type="SUPFAM" id="SSF81901">
    <property type="entry name" value="HCP-like"/>
    <property type="match status" value="2"/>
</dbReference>
<dbReference type="KEGG" id="amol:AMOL_1476"/>
<organism evidence="6 7">
    <name type="scientific">Malaciobacter molluscorum LMG 25693</name>
    <dbReference type="NCBI Taxonomy" id="870501"/>
    <lineage>
        <taxon>Bacteria</taxon>
        <taxon>Pseudomonadati</taxon>
        <taxon>Campylobacterota</taxon>
        <taxon>Epsilonproteobacteria</taxon>
        <taxon>Campylobacterales</taxon>
        <taxon>Arcobacteraceae</taxon>
        <taxon>Malaciobacter</taxon>
    </lineage>
</organism>
<accession>A0AB33GKV9</accession>
<evidence type="ECO:0000256" key="5">
    <source>
        <dbReference type="PROSITE-ProRule" id="PRU00339"/>
    </source>
</evidence>
<dbReference type="InterPro" id="IPR006597">
    <property type="entry name" value="Sel1-like"/>
</dbReference>
<reference evidence="6 7" key="1">
    <citation type="submission" date="2018-08" db="EMBL/GenBank/DDBJ databases">
        <title>Complete genome of the Arcobacter molluscorum type strain LMG 25693.</title>
        <authorList>
            <person name="Miller W.G."/>
            <person name="Yee E."/>
            <person name="Bono J.L."/>
        </authorList>
    </citation>
    <scope>NUCLEOTIDE SEQUENCE [LARGE SCALE GENOMIC DNA]</scope>
    <source>
        <strain evidence="6 7">CECT 7696</strain>
    </source>
</reference>
<proteinExistence type="predicted"/>
<evidence type="ECO:0000313" key="6">
    <source>
        <dbReference type="EMBL" id="AXX92446.1"/>
    </source>
</evidence>
<protein>
    <recommendedName>
        <fullName evidence="2">beta-lactamase</fullName>
        <ecNumber evidence="2">3.5.2.6</ecNumber>
    </recommendedName>
</protein>
<keyword evidence="3" id="KW-1015">Disulfide bond</keyword>
<dbReference type="Proteomes" id="UP000262712">
    <property type="component" value="Chromosome"/>
</dbReference>
<feature type="repeat" description="TPR" evidence="5">
    <location>
        <begin position="152"/>
        <end position="185"/>
    </location>
</feature>
<dbReference type="PROSITE" id="PS50005">
    <property type="entry name" value="TPR"/>
    <property type="match status" value="2"/>
</dbReference>
<dbReference type="InterPro" id="IPR050767">
    <property type="entry name" value="Sel1_AlgK"/>
</dbReference>
<dbReference type="AlphaFoldDB" id="A0AB33GKV9"/>
<evidence type="ECO:0000313" key="7">
    <source>
        <dbReference type="Proteomes" id="UP000262712"/>
    </source>
</evidence>
<comment type="catalytic activity">
    <reaction evidence="1">
        <text>a beta-lactam + H2O = a substituted beta-amino acid</text>
        <dbReference type="Rhea" id="RHEA:20401"/>
        <dbReference type="ChEBI" id="CHEBI:15377"/>
        <dbReference type="ChEBI" id="CHEBI:35627"/>
        <dbReference type="ChEBI" id="CHEBI:140347"/>
        <dbReference type="EC" id="3.5.2.6"/>
    </reaction>
</comment>